<dbReference type="AlphaFoldDB" id="A0AB34K6V9"/>
<proteinExistence type="predicted"/>
<accession>A0AB34K6V9</accession>
<evidence type="ECO:0000313" key="1">
    <source>
        <dbReference type="EMBL" id="KAL1530234.1"/>
    </source>
</evidence>
<dbReference type="Proteomes" id="UP001515480">
    <property type="component" value="Unassembled WGS sequence"/>
</dbReference>
<evidence type="ECO:0000313" key="2">
    <source>
        <dbReference type="Proteomes" id="UP001515480"/>
    </source>
</evidence>
<sequence>MGPARNAHPRPRRQGGGRSVYYEERRCVRGTVGRYAAEWSDAAAQATFDALHEGSRRLGTGICAQTDAVLTRGAAGVARFVARECRGISATDRALASEIMGVHAERMAGATTRIDRDRRVAPRLADRSTDGADCDGEGLAIARVLDESVDDAGLRLLEAQCELGYDAPSRGVAAHPFGRVSLLWGASTRARAPLVSSTPGDRPEE</sequence>
<name>A0AB34K6V9_PRYPA</name>
<reference evidence="1 2" key="1">
    <citation type="journal article" date="2024" name="Science">
        <title>Giant polyketide synthase enzymes in the biosynthesis of giant marine polyether toxins.</title>
        <authorList>
            <person name="Fallon T.R."/>
            <person name="Shende V.V."/>
            <person name="Wierzbicki I.H."/>
            <person name="Pendleton A.L."/>
            <person name="Watervoot N.F."/>
            <person name="Auber R.P."/>
            <person name="Gonzalez D.J."/>
            <person name="Wisecaver J.H."/>
            <person name="Moore B.S."/>
        </authorList>
    </citation>
    <scope>NUCLEOTIDE SEQUENCE [LARGE SCALE GENOMIC DNA]</scope>
    <source>
        <strain evidence="1 2">12B1</strain>
    </source>
</reference>
<organism evidence="1 2">
    <name type="scientific">Prymnesium parvum</name>
    <name type="common">Toxic golden alga</name>
    <dbReference type="NCBI Taxonomy" id="97485"/>
    <lineage>
        <taxon>Eukaryota</taxon>
        <taxon>Haptista</taxon>
        <taxon>Haptophyta</taxon>
        <taxon>Prymnesiophyceae</taxon>
        <taxon>Prymnesiales</taxon>
        <taxon>Prymnesiaceae</taxon>
        <taxon>Prymnesium</taxon>
    </lineage>
</organism>
<dbReference type="EMBL" id="JBGBPQ010000001">
    <property type="protein sequence ID" value="KAL1530234.1"/>
    <property type="molecule type" value="Genomic_DNA"/>
</dbReference>
<keyword evidence="2" id="KW-1185">Reference proteome</keyword>
<gene>
    <name evidence="1" type="ORF">AB1Y20_001149</name>
</gene>
<protein>
    <submittedName>
        <fullName evidence="1">Uncharacterized protein</fullName>
    </submittedName>
</protein>
<comment type="caution">
    <text evidence="1">The sequence shown here is derived from an EMBL/GenBank/DDBJ whole genome shotgun (WGS) entry which is preliminary data.</text>
</comment>